<keyword evidence="2" id="KW-1185">Reference proteome</keyword>
<dbReference type="RefSeq" id="WP_058520162.1">
    <property type="nucleotide sequence ID" value="NZ_CAAAIP010000001.1"/>
</dbReference>
<evidence type="ECO:0000313" key="1">
    <source>
        <dbReference type="EMBL" id="KTD73087.1"/>
    </source>
</evidence>
<name>A0A0W0ZVA0_9GAMM</name>
<reference evidence="1 2" key="1">
    <citation type="submission" date="2015-11" db="EMBL/GenBank/DDBJ databases">
        <title>Genomic analysis of 38 Legionella species identifies large and diverse effector repertoires.</title>
        <authorList>
            <person name="Burstein D."/>
            <person name="Amaro F."/>
            <person name="Zusman T."/>
            <person name="Lifshitz Z."/>
            <person name="Cohen O."/>
            <person name="Gilbert J.A."/>
            <person name="Pupko T."/>
            <person name="Shuman H.A."/>
            <person name="Segal G."/>
        </authorList>
    </citation>
    <scope>NUCLEOTIDE SEQUENCE [LARGE SCALE GENOMIC DNA]</scope>
    <source>
        <strain evidence="1 2">ATCC 49180</strain>
    </source>
</reference>
<evidence type="ECO:0000313" key="2">
    <source>
        <dbReference type="Proteomes" id="UP000054693"/>
    </source>
</evidence>
<sequence>MFLKRFPENPLIKKIKISGPFISVYVPEAELNNFQKKYEKLLNQYSVLSIGEGLMHDFAHYTHNKHLSFLFAKKSSQEKSGHFHFILPATVTEINLTTFLNFFEDQDLNKEQKQQVLKEFKEHSNTLTLETLLEQIKSYKYIVSALLQKDLYLSIMMPLLTECVSNLEAYSSTDDPVNISPSSMIKIGDHQVSARDAYNNFTAFLTHIGFLSSFEEIIEQLKKGEKETTPQTIKELNELFNSASTTPFPNFNTSPYLFNELVAHFPFFDGNFNNLYGMLKQQLANLLKTEGLIFAPQKINLPPEDISYNQAIFFLSKQGNIGLKIMYTMARLQEGKRSSNPYWINSGTKLQGIVDAVLNLKDKENNLKEVVQNSESELYLALNKQRLLPLTFLGSFAVNKSKSMMKVEEEISNSLTC</sequence>
<proteinExistence type="predicted"/>
<organism evidence="1 2">
    <name type="scientific">Legionella tucsonensis</name>
    <dbReference type="NCBI Taxonomy" id="40335"/>
    <lineage>
        <taxon>Bacteria</taxon>
        <taxon>Pseudomonadati</taxon>
        <taxon>Pseudomonadota</taxon>
        <taxon>Gammaproteobacteria</taxon>
        <taxon>Legionellales</taxon>
        <taxon>Legionellaceae</taxon>
        <taxon>Legionella</taxon>
    </lineage>
</organism>
<dbReference type="OrthoDB" id="5652468at2"/>
<dbReference type="AlphaFoldDB" id="A0A0W0ZVA0"/>
<protein>
    <submittedName>
        <fullName evidence="1">Uncharacterized protein</fullName>
    </submittedName>
</protein>
<comment type="caution">
    <text evidence="1">The sequence shown here is derived from an EMBL/GenBank/DDBJ whole genome shotgun (WGS) entry which is preliminary data.</text>
</comment>
<dbReference type="EMBL" id="LNZA01000001">
    <property type="protein sequence ID" value="KTD73087.1"/>
    <property type="molecule type" value="Genomic_DNA"/>
</dbReference>
<gene>
    <name evidence="1" type="ORF">Ltuc_0934</name>
</gene>
<dbReference type="PATRIC" id="fig|40335.7.peg.985"/>
<accession>A0A0W0ZVA0</accession>
<dbReference type="Proteomes" id="UP000054693">
    <property type="component" value="Unassembled WGS sequence"/>
</dbReference>